<keyword evidence="1" id="KW-1133">Transmembrane helix</keyword>
<keyword evidence="3" id="KW-1185">Reference proteome</keyword>
<dbReference type="RefSeq" id="WP_171579629.1">
    <property type="nucleotide sequence ID" value="NZ_JAAVLX010000004.1"/>
</dbReference>
<evidence type="ECO:0000313" key="3">
    <source>
        <dbReference type="Proteomes" id="UP000544122"/>
    </source>
</evidence>
<organism evidence="2 3">
    <name type="scientific">Bradyrhizobium australiense</name>
    <dbReference type="NCBI Taxonomy" id="2721161"/>
    <lineage>
        <taxon>Bacteria</taxon>
        <taxon>Pseudomonadati</taxon>
        <taxon>Pseudomonadota</taxon>
        <taxon>Alphaproteobacteria</taxon>
        <taxon>Hyphomicrobiales</taxon>
        <taxon>Nitrobacteraceae</taxon>
        <taxon>Bradyrhizobium</taxon>
    </lineage>
</organism>
<dbReference type="Proteomes" id="UP000544122">
    <property type="component" value="Unassembled WGS sequence"/>
</dbReference>
<proteinExistence type="predicted"/>
<feature type="transmembrane region" description="Helical" evidence="1">
    <location>
        <begin position="87"/>
        <end position="110"/>
    </location>
</feature>
<protein>
    <submittedName>
        <fullName evidence="2">Uncharacterized protein</fullName>
    </submittedName>
</protein>
<feature type="transmembrane region" description="Helical" evidence="1">
    <location>
        <begin position="146"/>
        <end position="167"/>
    </location>
</feature>
<keyword evidence="1" id="KW-0812">Transmembrane</keyword>
<feature type="transmembrane region" description="Helical" evidence="1">
    <location>
        <begin position="57"/>
        <end position="75"/>
    </location>
</feature>
<evidence type="ECO:0000256" key="1">
    <source>
        <dbReference type="SAM" id="Phobius"/>
    </source>
</evidence>
<dbReference type="EMBL" id="JAAVLX010000004">
    <property type="protein sequence ID" value="NOJ40338.1"/>
    <property type="molecule type" value="Genomic_DNA"/>
</dbReference>
<evidence type="ECO:0000313" key="2">
    <source>
        <dbReference type="EMBL" id="NOJ40338.1"/>
    </source>
</evidence>
<name>A0A7Y4GQX0_9BRAD</name>
<accession>A0A7Y4GQX0</accession>
<dbReference type="AlphaFoldDB" id="A0A7Y4GQX0"/>
<gene>
    <name evidence="2" type="ORF">HCN58_12145</name>
</gene>
<sequence>MADYIGYGGQRMELVAHWRLSKQALIDIVFFCGVPIVLAMLSVILGPYAAMMGGAGATLYVLSLAIVPWCLTGLATQLVSKAAGRRLPLWLVAAIGAIVSGPFVSLYVFFVNSIASDVWPAMNALLPATFSAGHIKSAALSERRAIVLWIAFVVIFHETLGWTRFAAPTRETGREDRFQLSGAEWTAEDDVLLRFLIGSGKPPRVIALEMKRTVGGIRARTAKLGLRNNRLGNTSAD</sequence>
<reference evidence="2 3" key="1">
    <citation type="submission" date="2020-03" db="EMBL/GenBank/DDBJ databases">
        <title>Bradyrhizobium diversity isolated from nodules of Indigofera sp.</title>
        <authorList>
            <person name="Klepa M."/>
            <person name="Helene L."/>
            <person name="Hungria M."/>
        </authorList>
    </citation>
    <scope>NUCLEOTIDE SEQUENCE [LARGE SCALE GENOMIC DNA]</scope>
    <source>
        <strain evidence="2 3">WSM 1791</strain>
    </source>
</reference>
<comment type="caution">
    <text evidence="2">The sequence shown here is derived from an EMBL/GenBank/DDBJ whole genome shotgun (WGS) entry which is preliminary data.</text>
</comment>
<feature type="transmembrane region" description="Helical" evidence="1">
    <location>
        <begin position="28"/>
        <end position="51"/>
    </location>
</feature>
<keyword evidence="1" id="KW-0472">Membrane</keyword>